<feature type="signal peptide" evidence="2">
    <location>
        <begin position="1"/>
        <end position="20"/>
    </location>
</feature>
<reference evidence="3 4" key="1">
    <citation type="submission" date="2024-09" db="EMBL/GenBank/DDBJ databases">
        <authorList>
            <person name="Sun Q."/>
            <person name="Mori K."/>
        </authorList>
    </citation>
    <scope>NUCLEOTIDE SEQUENCE [LARGE SCALE GENOMIC DNA]</scope>
    <source>
        <strain evidence="3 4">CICC 10874</strain>
    </source>
</reference>
<evidence type="ECO:0000256" key="1">
    <source>
        <dbReference type="SAM" id="MobiDB-lite"/>
    </source>
</evidence>
<evidence type="ECO:0000313" key="3">
    <source>
        <dbReference type="EMBL" id="MFC0674697.1"/>
    </source>
</evidence>
<organism evidence="3 4">
    <name type="scientific">Brachybacterium hainanense</name>
    <dbReference type="NCBI Taxonomy" id="1541174"/>
    <lineage>
        <taxon>Bacteria</taxon>
        <taxon>Bacillati</taxon>
        <taxon>Actinomycetota</taxon>
        <taxon>Actinomycetes</taxon>
        <taxon>Micrococcales</taxon>
        <taxon>Dermabacteraceae</taxon>
        <taxon>Brachybacterium</taxon>
    </lineage>
</organism>
<proteinExistence type="predicted"/>
<feature type="region of interest" description="Disordered" evidence="1">
    <location>
        <begin position="138"/>
        <end position="160"/>
    </location>
</feature>
<dbReference type="EMBL" id="JBHLSV010000014">
    <property type="protein sequence ID" value="MFC0674697.1"/>
    <property type="molecule type" value="Genomic_DNA"/>
</dbReference>
<dbReference type="RefSeq" id="WP_376981031.1">
    <property type="nucleotide sequence ID" value="NZ_JBHLSV010000014.1"/>
</dbReference>
<name>A0ABV6REC1_9MICO</name>
<sequence>MRGRRIAALILIAVIGPVLPACTVAPGGRTGVYQCADWADFSDPALAFESADAVVVGTPAASTSTVPMMGVDAAVHEVAVRVVLKGEVEDGGTIEVASTPETCSDGGLYPSGDPLDTDAELLLYLTTPSTFGIRATLTPGEDTVRPAPPEDTLVSDAGGA</sequence>
<keyword evidence="4" id="KW-1185">Reference proteome</keyword>
<keyword evidence="2" id="KW-0732">Signal</keyword>
<accession>A0ABV6REC1</accession>
<feature type="chain" id="PRO_5045574710" description="Lipoprotein" evidence="2">
    <location>
        <begin position="21"/>
        <end position="160"/>
    </location>
</feature>
<evidence type="ECO:0000256" key="2">
    <source>
        <dbReference type="SAM" id="SignalP"/>
    </source>
</evidence>
<protein>
    <recommendedName>
        <fullName evidence="5">Lipoprotein</fullName>
    </recommendedName>
</protein>
<comment type="caution">
    <text evidence="3">The sequence shown here is derived from an EMBL/GenBank/DDBJ whole genome shotgun (WGS) entry which is preliminary data.</text>
</comment>
<evidence type="ECO:0000313" key="4">
    <source>
        <dbReference type="Proteomes" id="UP001589793"/>
    </source>
</evidence>
<dbReference type="Proteomes" id="UP001589793">
    <property type="component" value="Unassembled WGS sequence"/>
</dbReference>
<gene>
    <name evidence="3" type="ORF">ACFFF6_12085</name>
</gene>
<evidence type="ECO:0008006" key="5">
    <source>
        <dbReference type="Google" id="ProtNLM"/>
    </source>
</evidence>